<dbReference type="AlphaFoldDB" id="Q7XEY7"/>
<reference evidence="2" key="3">
    <citation type="submission" date="2006-07" db="EMBL/GenBank/DDBJ databases">
        <authorList>
            <person name="Buell R."/>
        </authorList>
    </citation>
    <scope>NUCLEOTIDE SEQUENCE</scope>
</reference>
<feature type="region of interest" description="Disordered" evidence="1">
    <location>
        <begin position="1"/>
        <end position="79"/>
    </location>
</feature>
<evidence type="ECO:0000313" key="2">
    <source>
        <dbReference type="EMBL" id="AAP53572.1"/>
    </source>
</evidence>
<accession>Q7XEY7</accession>
<organism evidence="2">
    <name type="scientific">Oryza sativa subsp. japonica</name>
    <name type="common">Rice</name>
    <dbReference type="NCBI Taxonomy" id="39947"/>
    <lineage>
        <taxon>Eukaryota</taxon>
        <taxon>Viridiplantae</taxon>
        <taxon>Streptophyta</taxon>
        <taxon>Embryophyta</taxon>
        <taxon>Tracheophyta</taxon>
        <taxon>Spermatophyta</taxon>
        <taxon>Magnoliopsida</taxon>
        <taxon>Liliopsida</taxon>
        <taxon>Poales</taxon>
        <taxon>Poaceae</taxon>
        <taxon>BOP clade</taxon>
        <taxon>Oryzoideae</taxon>
        <taxon>Oryzeae</taxon>
        <taxon>Oryzinae</taxon>
        <taxon>Oryza</taxon>
        <taxon>Oryza sativa</taxon>
    </lineage>
</organism>
<protein>
    <submittedName>
        <fullName evidence="2">Uncharacterized protein</fullName>
    </submittedName>
</protein>
<gene>
    <name evidence="2" type="ordered locus">LOC_Os10g25330</name>
</gene>
<evidence type="ECO:0000256" key="1">
    <source>
        <dbReference type="SAM" id="MobiDB-lite"/>
    </source>
</evidence>
<proteinExistence type="predicted"/>
<feature type="compositionally biased region" description="Basic and acidic residues" evidence="1">
    <location>
        <begin position="19"/>
        <end position="33"/>
    </location>
</feature>
<sequence>MTLTRVGGTEANRCAKIPVSDRREGRSGDETSRRQTRRPVVKTWTPINGGVTNQPCRRGHQSVADEVSRRFPEQMTPYV</sequence>
<dbReference type="EMBL" id="DP000086">
    <property type="protein sequence ID" value="AAP53572.1"/>
    <property type="molecule type" value="Genomic_DNA"/>
</dbReference>
<reference evidence="2" key="2">
    <citation type="submission" date="2003-05" db="EMBL/GenBank/DDBJ databases">
        <authorList>
            <person name="Buell C.R."/>
            <person name="Wing R.A."/>
            <person name="McCombie W.R."/>
            <person name="Messing J."/>
            <person name="Yuan Q."/>
            <person name="Ouyang S."/>
        </authorList>
    </citation>
    <scope>NUCLEOTIDE SEQUENCE</scope>
</reference>
<reference evidence="2" key="1">
    <citation type="journal article" date="2003" name="Science">
        <title>In-depth view of structure, activity, and evolution of rice chromosome 10.</title>
        <authorList>
            <consortium name="Rice Chromosome 10 Sequencing Consortium"/>
        </authorList>
    </citation>
    <scope>NUCLEOTIDE SEQUENCE [LARGE SCALE GENOMIC DNA]</scope>
</reference>
<name>Q7XEY7_ORYSJ</name>